<name>A0ACC2BW64_DIPCM</name>
<keyword evidence="2" id="KW-1185">Reference proteome</keyword>
<dbReference type="EMBL" id="CM055104">
    <property type="protein sequence ID" value="KAJ7534033.1"/>
    <property type="molecule type" value="Genomic_DNA"/>
</dbReference>
<sequence length="246" mass="27189">MAASLRSIACSALCVWIGAILLLLERCVVHCKDNNPIFNPCGDTQVQISDGFTFGLVFNSNGSFFQNHVQLSPCDRRLNMFSARMTVFRPKVDEISLLTINTSTFAPQDSGGYMVAFAGSRFAATSLPQFVADGTYTITSFSVVLNFDKGRLMSFLWKNDGCKSCQGNSSFVCVKGQDCAVRTSDCKNRGGKVDCSLGIQLTFSGTDKKDAVLNSWYQVDSLHQYSLYNLYSGLRDSLTSQYNRFF</sequence>
<protein>
    <submittedName>
        <fullName evidence="1">Uncharacterized protein</fullName>
    </submittedName>
</protein>
<organism evidence="1 2">
    <name type="scientific">Diphasiastrum complanatum</name>
    <name type="common">Issler's clubmoss</name>
    <name type="synonym">Lycopodium complanatum</name>
    <dbReference type="NCBI Taxonomy" id="34168"/>
    <lineage>
        <taxon>Eukaryota</taxon>
        <taxon>Viridiplantae</taxon>
        <taxon>Streptophyta</taxon>
        <taxon>Embryophyta</taxon>
        <taxon>Tracheophyta</taxon>
        <taxon>Lycopodiopsida</taxon>
        <taxon>Lycopodiales</taxon>
        <taxon>Lycopodiaceae</taxon>
        <taxon>Lycopodioideae</taxon>
        <taxon>Diphasiastrum</taxon>
    </lineage>
</organism>
<dbReference type="Proteomes" id="UP001162992">
    <property type="component" value="Chromosome 13"/>
</dbReference>
<gene>
    <name evidence="1" type="ORF">O6H91_13G076200</name>
</gene>
<evidence type="ECO:0000313" key="1">
    <source>
        <dbReference type="EMBL" id="KAJ7534033.1"/>
    </source>
</evidence>
<reference evidence="2" key="1">
    <citation type="journal article" date="2024" name="Proc. Natl. Acad. Sci. U.S.A.">
        <title>Extraordinary preservation of gene collinearity over three hundred million years revealed in homosporous lycophytes.</title>
        <authorList>
            <person name="Li C."/>
            <person name="Wickell D."/>
            <person name="Kuo L.Y."/>
            <person name="Chen X."/>
            <person name="Nie B."/>
            <person name="Liao X."/>
            <person name="Peng D."/>
            <person name="Ji J."/>
            <person name="Jenkins J."/>
            <person name="Williams M."/>
            <person name="Shu S."/>
            <person name="Plott C."/>
            <person name="Barry K."/>
            <person name="Rajasekar S."/>
            <person name="Grimwood J."/>
            <person name="Han X."/>
            <person name="Sun S."/>
            <person name="Hou Z."/>
            <person name="He W."/>
            <person name="Dai G."/>
            <person name="Sun C."/>
            <person name="Schmutz J."/>
            <person name="Leebens-Mack J.H."/>
            <person name="Li F.W."/>
            <person name="Wang L."/>
        </authorList>
    </citation>
    <scope>NUCLEOTIDE SEQUENCE [LARGE SCALE GENOMIC DNA]</scope>
    <source>
        <strain evidence="2">cv. PW_Plant_1</strain>
    </source>
</reference>
<proteinExistence type="predicted"/>
<comment type="caution">
    <text evidence="1">The sequence shown here is derived from an EMBL/GenBank/DDBJ whole genome shotgun (WGS) entry which is preliminary data.</text>
</comment>
<accession>A0ACC2BW64</accession>
<evidence type="ECO:0000313" key="2">
    <source>
        <dbReference type="Proteomes" id="UP001162992"/>
    </source>
</evidence>